<feature type="compositionally biased region" description="Polar residues" evidence="2">
    <location>
        <begin position="487"/>
        <end position="498"/>
    </location>
</feature>
<feature type="region of interest" description="Disordered" evidence="2">
    <location>
        <begin position="1239"/>
        <end position="1279"/>
    </location>
</feature>
<feature type="region of interest" description="Disordered" evidence="2">
    <location>
        <begin position="1294"/>
        <end position="1434"/>
    </location>
</feature>
<feature type="coiled-coil region" evidence="1">
    <location>
        <begin position="183"/>
        <end position="231"/>
    </location>
</feature>
<organism evidence="3 4">
    <name type="scientific">Agrocybe pediades</name>
    <dbReference type="NCBI Taxonomy" id="84607"/>
    <lineage>
        <taxon>Eukaryota</taxon>
        <taxon>Fungi</taxon>
        <taxon>Dikarya</taxon>
        <taxon>Basidiomycota</taxon>
        <taxon>Agaricomycotina</taxon>
        <taxon>Agaricomycetes</taxon>
        <taxon>Agaricomycetidae</taxon>
        <taxon>Agaricales</taxon>
        <taxon>Agaricineae</taxon>
        <taxon>Strophariaceae</taxon>
        <taxon>Agrocybe</taxon>
    </lineage>
</organism>
<gene>
    <name evidence="3" type="ORF">D9613_007860</name>
</gene>
<feature type="compositionally biased region" description="Basic and acidic residues" evidence="2">
    <location>
        <begin position="578"/>
        <end position="595"/>
    </location>
</feature>
<evidence type="ECO:0000313" key="4">
    <source>
        <dbReference type="Proteomes" id="UP000521872"/>
    </source>
</evidence>
<keyword evidence="1" id="KW-0175">Coiled coil</keyword>
<evidence type="ECO:0000256" key="1">
    <source>
        <dbReference type="SAM" id="Coils"/>
    </source>
</evidence>
<evidence type="ECO:0000256" key="2">
    <source>
        <dbReference type="SAM" id="MobiDB-lite"/>
    </source>
</evidence>
<feature type="region of interest" description="Disordered" evidence="2">
    <location>
        <begin position="1"/>
        <end position="98"/>
    </location>
</feature>
<proteinExistence type="predicted"/>
<evidence type="ECO:0000313" key="3">
    <source>
        <dbReference type="EMBL" id="KAF4614109.1"/>
    </source>
</evidence>
<keyword evidence="4" id="KW-1185">Reference proteome</keyword>
<feature type="region of interest" description="Disordered" evidence="2">
    <location>
        <begin position="448"/>
        <end position="731"/>
    </location>
</feature>
<feature type="compositionally biased region" description="Pro residues" evidence="2">
    <location>
        <begin position="633"/>
        <end position="644"/>
    </location>
</feature>
<name>A0A8H4QNH7_9AGAR</name>
<feature type="compositionally biased region" description="Polar residues" evidence="2">
    <location>
        <begin position="1409"/>
        <end position="1424"/>
    </location>
</feature>
<accession>A0A8H4QNH7</accession>
<reference evidence="3 4" key="1">
    <citation type="submission" date="2019-12" db="EMBL/GenBank/DDBJ databases">
        <authorList>
            <person name="Floudas D."/>
            <person name="Bentzer J."/>
            <person name="Ahren D."/>
            <person name="Johansson T."/>
            <person name="Persson P."/>
            <person name="Tunlid A."/>
        </authorList>
    </citation>
    <scope>NUCLEOTIDE SEQUENCE [LARGE SCALE GENOMIC DNA]</scope>
    <source>
        <strain evidence="3 4">CBS 102.39</strain>
    </source>
</reference>
<feature type="compositionally biased region" description="Basic and acidic residues" evidence="2">
    <location>
        <begin position="448"/>
        <end position="471"/>
    </location>
</feature>
<dbReference type="EMBL" id="JAACJL010000045">
    <property type="protein sequence ID" value="KAF4614109.1"/>
    <property type="molecule type" value="Genomic_DNA"/>
</dbReference>
<feature type="region of interest" description="Disordered" evidence="2">
    <location>
        <begin position="1116"/>
        <end position="1139"/>
    </location>
</feature>
<feature type="region of interest" description="Disordered" evidence="2">
    <location>
        <begin position="256"/>
        <end position="290"/>
    </location>
</feature>
<comment type="caution">
    <text evidence="3">The sequence shown here is derived from an EMBL/GenBank/DDBJ whole genome shotgun (WGS) entry which is preliminary data.</text>
</comment>
<feature type="compositionally biased region" description="Polar residues" evidence="2">
    <location>
        <begin position="65"/>
        <end position="88"/>
    </location>
</feature>
<feature type="compositionally biased region" description="Low complexity" evidence="2">
    <location>
        <begin position="1369"/>
        <end position="1394"/>
    </location>
</feature>
<sequence>MSAAEYFNSYPTHDPYIPGSPDTFFPNVDVQPPSTDSAQTPPSPIAKPRRSSARPARPTPPQSSVDHQNPPTSYSLKRHSTANAASPTSRKEQERQLANTPREALIQLAVSKEKQAKDAKLLLSTAILQVESLQDRLAHEKNTRKILEEEIRVLGLKSTKAVLDAQKESVRAKEDVGMYKLQLENMSRDLQRANEIVQAVERDRNEADRSLARARATARQLKEQNIVLQAREEGREEGFKEGLLQGQKQIEAALAAADVSNEESDRRASSSKHTSKRTSRRTSQPMPNVNAMVEAEVEKRVSAEKAAVARINAQNIALGMDLDRERGRTKTLQNELEDITRKNTKLQGENRDLLHELDKAKRHRRDAELERDDLRKQLDRLRAERDDLERKQSQRIRRVEEDKNRLIEEKEREVIRLREVQSARVGAEMTLKADLEKERQRVKQLEEDRARDLERERQREAEREREKRMSEETSAALAAALKAHVNAPTSSKDSSPSKHQPLPYLAMPPPPTVPMPTPTVMPSGPSNPEPSGPIPGSVTFPVPRAGSSGSQRGGGRDRRGSVSSVASTMPYDLLQFPNERDRDRGLSVIPEERSARGSSPAPAPKWVTDPPIDYAARAASRASQRGGNDGWPNPNPGPGAPQWPNPIAMPQGPDAGGSYPPSYSNPNLLAPNPHVLRRNSSGSTGSYEIRVVSPTEPPSHHEYVEQDNSGSFLSPNHQSVPLPRAQPQQRVPSGYNYSTSGVTTQPSSPVIPTGSLPPGFVPQTFTDNLGRATPIWQRSDLPNAGPPVMPQGPYIPPDVPQGTSTLRGFGAPDSYAPRDGPSIPEPAIPVPPPGRGSGPTMPQEPYIPPEMPQGTSTLRGFGDYSGATPGEDMPKPVIPNIVTKGKKGKNRSAGAAEVSMPQVPFIPPVVPSGTSTMRGFGTPDVPAIGGHGYPTPVIPGAQSTPGSGPTMPQGPYVPPEMPQGTSTLRGYGDGSGATPGEGMPQPSLPAFGEGRGRNTPGVSPGIGMPEAPFIPPEPSMGTSTLRGHGAGDLPPSGGPAIPEANVPKFGTPGGIGMPEAPFIPPEAPMGTSTLRGHGAGGTPSPHGPAIPEPNVPKFGAPGGVGMPEAPFIPPDAPTGTSTLRGHRAGGTPSPHGPAIPEPNVPAFGATTPGGGVSMPEAPFIPPEAPMGTSTLRGHGGSDAGPSPYGPSIPEPHVPGRETPTEPFIPPPFNGSLPGRTPSASSGIGMPAPSVPQIVPSNSTPGPGRSPMMGPTSILKGSKKKYGNPLNKEREGVSEPPSIFGNAAPVFPHSPAGSARPLFPEGPTSWGTPAAGQATSLSGAGGWGATPSGGQVNSLSGGWGSGATPAMSNRDLPTTGERTRLSIYGPPATASPNPSAPISMPEPTVPVTMPEPVIPNIVPDDEDNGFDQTTIQNTKLNTMTSAAAKKKKKKR</sequence>
<feature type="compositionally biased region" description="Pro residues" evidence="2">
    <location>
        <begin position="506"/>
        <end position="533"/>
    </location>
</feature>
<protein>
    <submittedName>
        <fullName evidence="3">Uncharacterized protein</fullName>
    </submittedName>
</protein>
<feature type="compositionally biased region" description="Polar residues" evidence="2">
    <location>
        <begin position="706"/>
        <end position="719"/>
    </location>
</feature>
<feature type="compositionally biased region" description="Basic residues" evidence="2">
    <location>
        <begin position="269"/>
        <end position="280"/>
    </location>
</feature>
<dbReference type="Proteomes" id="UP000521872">
    <property type="component" value="Unassembled WGS sequence"/>
</dbReference>